<dbReference type="InterPro" id="IPR006073">
    <property type="entry name" value="GTP-bd"/>
</dbReference>
<dbReference type="Pfam" id="PF10396">
    <property type="entry name" value="TrmE_N"/>
    <property type="match status" value="1"/>
</dbReference>
<dbReference type="CDD" id="cd14858">
    <property type="entry name" value="TrmE_N"/>
    <property type="match status" value="1"/>
</dbReference>
<dbReference type="HAMAP" id="MF_00379">
    <property type="entry name" value="GTPase_MnmE"/>
    <property type="match status" value="1"/>
</dbReference>
<dbReference type="GO" id="GO:0030488">
    <property type="term" value="P:tRNA methylation"/>
    <property type="evidence" value="ECO:0007669"/>
    <property type="project" value="TreeGrafter"/>
</dbReference>
<keyword evidence="8 10" id="KW-0630">Potassium</keyword>
<dbReference type="InterPro" id="IPR018948">
    <property type="entry name" value="GTP-bd_TrmE_N"/>
</dbReference>
<feature type="binding site" evidence="10">
    <location>
        <begin position="255"/>
        <end position="261"/>
    </location>
    <ligand>
        <name>GTP</name>
        <dbReference type="ChEBI" id="CHEBI:37565"/>
    </ligand>
</feature>
<dbReference type="STRING" id="1111735.GCA_000428045_02013"/>
<evidence type="ECO:0000259" key="12">
    <source>
        <dbReference type="PROSITE" id="PS51709"/>
    </source>
</evidence>
<feature type="binding site" evidence="10">
    <location>
        <position position="236"/>
    </location>
    <ligand>
        <name>K(+)</name>
        <dbReference type="ChEBI" id="CHEBI:29103"/>
    </ligand>
</feature>
<comment type="caution">
    <text evidence="13">The sequence shown here is derived from an EMBL/GenBank/DDBJ whole genome shotgun (WGS) entry which is preliminary data.</text>
</comment>
<evidence type="ECO:0000256" key="11">
    <source>
        <dbReference type="RuleBase" id="RU003313"/>
    </source>
</evidence>
<dbReference type="InterPro" id="IPR005225">
    <property type="entry name" value="Small_GTP-bd"/>
</dbReference>
<dbReference type="InterPro" id="IPR031168">
    <property type="entry name" value="G_TrmE"/>
</dbReference>
<gene>
    <name evidence="10" type="primary">mnmE</name>
    <name evidence="10" type="synonym">trmE</name>
    <name evidence="13" type="ORF">C0630_15010</name>
</gene>
<dbReference type="Gene3D" id="3.40.50.300">
    <property type="entry name" value="P-loop containing nucleotide triphosphate hydrolases"/>
    <property type="match status" value="1"/>
</dbReference>
<dbReference type="NCBIfam" id="TIGR00450">
    <property type="entry name" value="mnmE_trmE_thdF"/>
    <property type="match status" value="1"/>
</dbReference>
<dbReference type="SUPFAM" id="SSF52540">
    <property type="entry name" value="P-loop containing nucleoside triphosphate hydrolases"/>
    <property type="match status" value="1"/>
</dbReference>
<keyword evidence="5 10" id="KW-0547">Nucleotide-binding</keyword>
<dbReference type="EC" id="3.6.-.-" evidence="10"/>
<sequence length="459" mass="49350">MPPPRPDPTSPVDAQESIAAVATPPGMGGVGVIRISGKLATTVAINLTGSLPEPRLARFARFRDAEGQVLDEGLVLFFPAPHSFTGEDVLELQGHGGPVVLDLLLQRVLACGVRLARPGEFSQRAFLNGKLDLAQAEAIADLIESGTAAAARLAVRSLEGEFSRRIHQLVEQLILLRMYVEAAIDFPEEEIDFLSDGKVAGDLAEIIDAVEAVRKSAQLGRLMRDGMTLVIAGLPNAGKSSLLNSLAGRESAIVTDIPGTTRDLLREQIQIDGMPLHLVDTAGLRESSDAVEKEGIRRARAEIARADRILWIFDDKLDPQHRAFDSSLLPGGIPVTFIRNKIDQSGTAAAVRETAAGFEIALSAKTGEGIDLLREHLKQCMGFNSGQEGEFIARRRHLDAIQRASEHLLTGRAALQDQGSGELLAEDLRQAQQALSEITGEFTADDLLGQIFSSFCIGK</sequence>
<feature type="binding site" evidence="10">
    <location>
        <position position="257"/>
    </location>
    <ligand>
        <name>K(+)</name>
        <dbReference type="ChEBI" id="CHEBI:29103"/>
    </ligand>
</feature>
<dbReference type="GO" id="GO:0003924">
    <property type="term" value="F:GTPase activity"/>
    <property type="evidence" value="ECO:0007669"/>
    <property type="project" value="UniProtKB-UniRule"/>
</dbReference>
<dbReference type="Gene3D" id="1.20.120.430">
    <property type="entry name" value="tRNA modification GTPase MnmE domain 2"/>
    <property type="match status" value="1"/>
</dbReference>
<dbReference type="GO" id="GO:0005525">
    <property type="term" value="F:GTP binding"/>
    <property type="evidence" value="ECO:0007669"/>
    <property type="project" value="UniProtKB-UniRule"/>
</dbReference>
<comment type="subcellular location">
    <subcellularLocation>
        <location evidence="10">Cytoplasm</location>
    </subcellularLocation>
</comment>
<dbReference type="Pfam" id="PF12631">
    <property type="entry name" value="MnmE_helical"/>
    <property type="match status" value="1"/>
</dbReference>
<evidence type="ECO:0000256" key="5">
    <source>
        <dbReference type="ARBA" id="ARBA00022741"/>
    </source>
</evidence>
<keyword evidence="3 10" id="KW-0819">tRNA processing</keyword>
<keyword evidence="6 10" id="KW-0378">Hydrolase</keyword>
<feature type="domain" description="TrmE-type G" evidence="12">
    <location>
        <begin position="226"/>
        <end position="382"/>
    </location>
</feature>
<feature type="binding site" evidence="10">
    <location>
        <position position="130"/>
    </location>
    <ligand>
        <name>(6S)-5-formyl-5,6,7,8-tetrahydrofolate</name>
        <dbReference type="ChEBI" id="CHEBI:57457"/>
    </ligand>
</feature>
<keyword evidence="2 10" id="KW-0963">Cytoplasm</keyword>
<evidence type="ECO:0000256" key="9">
    <source>
        <dbReference type="ARBA" id="ARBA00023134"/>
    </source>
</evidence>
<accession>A0A2N6CUA4</accession>
<comment type="cofactor">
    <cofactor evidence="10">
        <name>K(+)</name>
        <dbReference type="ChEBI" id="CHEBI:29103"/>
    </cofactor>
    <text evidence="10">Binds 1 potassium ion per subunit.</text>
</comment>
<dbReference type="Pfam" id="PF01926">
    <property type="entry name" value="MMR_HSR1"/>
    <property type="match status" value="1"/>
</dbReference>
<feature type="binding site" evidence="10">
    <location>
        <position position="91"/>
    </location>
    <ligand>
        <name>(6S)-5-formyl-5,6,7,8-tetrahydrofolate</name>
        <dbReference type="ChEBI" id="CHEBI:57457"/>
    </ligand>
</feature>
<evidence type="ECO:0000256" key="6">
    <source>
        <dbReference type="ARBA" id="ARBA00022801"/>
    </source>
</evidence>
<keyword evidence="4 10" id="KW-0479">Metal-binding</keyword>
<protein>
    <recommendedName>
        <fullName evidence="10">tRNA modification GTPase MnmE</fullName>
        <ecNumber evidence="10">3.6.-.-</ecNumber>
    </recommendedName>
</protein>
<evidence type="ECO:0000256" key="8">
    <source>
        <dbReference type="ARBA" id="ARBA00022958"/>
    </source>
</evidence>
<dbReference type="EMBL" id="PKUN01000023">
    <property type="protein sequence ID" value="PLX60740.1"/>
    <property type="molecule type" value="Genomic_DNA"/>
</dbReference>
<dbReference type="GO" id="GO:0046872">
    <property type="term" value="F:metal ion binding"/>
    <property type="evidence" value="ECO:0007669"/>
    <property type="project" value="UniProtKB-KW"/>
</dbReference>
<dbReference type="SUPFAM" id="SSF116878">
    <property type="entry name" value="TrmE connector domain"/>
    <property type="match status" value="1"/>
</dbReference>
<comment type="similarity">
    <text evidence="1 10 11">Belongs to the TRAFAC class TrmE-Era-EngA-EngB-Septin-like GTPase superfamily. TrmE GTPase family.</text>
</comment>
<dbReference type="FunFam" id="3.30.1360.120:FF:000001">
    <property type="entry name" value="tRNA modification GTPase MnmE"/>
    <property type="match status" value="1"/>
</dbReference>
<evidence type="ECO:0000256" key="3">
    <source>
        <dbReference type="ARBA" id="ARBA00022694"/>
    </source>
</evidence>
<dbReference type="PANTHER" id="PTHR42714:SF2">
    <property type="entry name" value="TRNA MODIFICATION GTPASE GTPBP3, MITOCHONDRIAL"/>
    <property type="match status" value="1"/>
</dbReference>
<feature type="binding site" evidence="10">
    <location>
        <position position="261"/>
    </location>
    <ligand>
        <name>Mg(2+)</name>
        <dbReference type="ChEBI" id="CHEBI:18420"/>
    </ligand>
</feature>
<organism evidence="13 14">
    <name type="scientific">Sedimenticola selenatireducens</name>
    <dbReference type="NCBI Taxonomy" id="191960"/>
    <lineage>
        <taxon>Bacteria</taxon>
        <taxon>Pseudomonadati</taxon>
        <taxon>Pseudomonadota</taxon>
        <taxon>Gammaproteobacteria</taxon>
        <taxon>Chromatiales</taxon>
        <taxon>Sedimenticolaceae</taxon>
        <taxon>Sedimenticola</taxon>
    </lineage>
</organism>
<comment type="subunit">
    <text evidence="10">Homodimer. Heterotetramer of two MnmE and two MnmG subunits.</text>
</comment>
<dbReference type="GO" id="GO:0002098">
    <property type="term" value="P:tRNA wobble uridine modification"/>
    <property type="evidence" value="ECO:0007669"/>
    <property type="project" value="TreeGrafter"/>
</dbReference>
<comment type="function">
    <text evidence="10">Exhibits a very high intrinsic GTPase hydrolysis rate. Involved in the addition of a carboxymethylaminomethyl (cmnm) group at the wobble position (U34) of certain tRNAs, forming tRNA-cmnm(5)s(2)U34.</text>
</comment>
<proteinExistence type="inferred from homology"/>
<evidence type="ECO:0000313" key="14">
    <source>
        <dbReference type="Proteomes" id="UP000235015"/>
    </source>
</evidence>
<dbReference type="CDD" id="cd04164">
    <property type="entry name" value="trmE"/>
    <property type="match status" value="1"/>
</dbReference>
<dbReference type="InterPro" id="IPR025867">
    <property type="entry name" value="MnmE_helical"/>
</dbReference>
<dbReference type="Proteomes" id="UP000235015">
    <property type="component" value="Unassembled WGS sequence"/>
</dbReference>
<feature type="binding site" evidence="10">
    <location>
        <begin position="280"/>
        <end position="283"/>
    </location>
    <ligand>
        <name>GTP</name>
        <dbReference type="ChEBI" id="CHEBI:37565"/>
    </ligand>
</feature>
<dbReference type="PROSITE" id="PS51709">
    <property type="entry name" value="G_TRME"/>
    <property type="match status" value="1"/>
</dbReference>
<dbReference type="InterPro" id="IPR027266">
    <property type="entry name" value="TrmE/GcvT-like"/>
</dbReference>
<evidence type="ECO:0000256" key="10">
    <source>
        <dbReference type="HAMAP-Rule" id="MF_00379"/>
    </source>
</evidence>
<evidence type="ECO:0000256" key="1">
    <source>
        <dbReference type="ARBA" id="ARBA00011043"/>
    </source>
</evidence>
<evidence type="ECO:0000256" key="2">
    <source>
        <dbReference type="ARBA" id="ARBA00022490"/>
    </source>
</evidence>
<dbReference type="InterPro" id="IPR004520">
    <property type="entry name" value="GTPase_MnmE"/>
</dbReference>
<dbReference type="AlphaFoldDB" id="A0A2N6CUA4"/>
<keyword evidence="7 10" id="KW-0460">Magnesium</keyword>
<feature type="binding site" evidence="10">
    <location>
        <position position="260"/>
    </location>
    <ligand>
        <name>K(+)</name>
        <dbReference type="ChEBI" id="CHEBI:29103"/>
    </ligand>
</feature>
<dbReference type="RefSeq" id="WP_337954812.1">
    <property type="nucleotide sequence ID" value="NZ_PKUN01000023.1"/>
</dbReference>
<feature type="binding site" evidence="10">
    <location>
        <position position="459"/>
    </location>
    <ligand>
        <name>(6S)-5-formyl-5,6,7,8-tetrahydrofolate</name>
        <dbReference type="ChEBI" id="CHEBI:57457"/>
    </ligand>
</feature>
<feature type="binding site" evidence="10">
    <location>
        <position position="255"/>
    </location>
    <ligand>
        <name>K(+)</name>
        <dbReference type="ChEBI" id="CHEBI:29103"/>
    </ligand>
</feature>
<dbReference type="InterPro" id="IPR027417">
    <property type="entry name" value="P-loop_NTPase"/>
</dbReference>
<evidence type="ECO:0000313" key="13">
    <source>
        <dbReference type="EMBL" id="PLX60740.1"/>
    </source>
</evidence>
<dbReference type="Gene3D" id="3.30.1360.120">
    <property type="entry name" value="Probable tRNA modification gtpase trme, domain 1"/>
    <property type="match status" value="1"/>
</dbReference>
<keyword evidence="9 10" id="KW-0342">GTP-binding</keyword>
<dbReference type="NCBIfam" id="NF003661">
    <property type="entry name" value="PRK05291.1-3"/>
    <property type="match status" value="1"/>
</dbReference>
<feature type="binding site" evidence="10">
    <location>
        <position position="34"/>
    </location>
    <ligand>
        <name>(6S)-5-formyl-5,6,7,8-tetrahydrofolate</name>
        <dbReference type="ChEBI" id="CHEBI:57457"/>
    </ligand>
</feature>
<dbReference type="NCBIfam" id="TIGR00231">
    <property type="entry name" value="small_GTP"/>
    <property type="match status" value="1"/>
</dbReference>
<evidence type="ECO:0000256" key="4">
    <source>
        <dbReference type="ARBA" id="ARBA00022723"/>
    </source>
</evidence>
<reference evidence="13 14" key="1">
    <citation type="submission" date="2017-11" db="EMBL/GenBank/DDBJ databases">
        <title>Genome-resolved metagenomics identifies genetic mobility, metabolic interactions, and unexpected diversity in perchlorate-reducing communities.</title>
        <authorList>
            <person name="Barnum T.P."/>
            <person name="Figueroa I.A."/>
            <person name="Carlstrom C.I."/>
            <person name="Lucas L.N."/>
            <person name="Engelbrektson A.L."/>
            <person name="Coates J.D."/>
        </authorList>
    </citation>
    <scope>NUCLEOTIDE SEQUENCE [LARGE SCALE GENOMIC DNA]</scope>
    <source>
        <strain evidence="13">BM301</strain>
    </source>
</reference>
<evidence type="ECO:0000256" key="7">
    <source>
        <dbReference type="ARBA" id="ARBA00022842"/>
    </source>
</evidence>
<comment type="caution">
    <text evidence="10">Lacks conserved residue(s) required for the propagation of feature annotation.</text>
</comment>
<feature type="binding site" evidence="10">
    <location>
        <position position="240"/>
    </location>
    <ligand>
        <name>Mg(2+)</name>
        <dbReference type="ChEBI" id="CHEBI:18420"/>
    </ligand>
</feature>
<dbReference type="InterPro" id="IPR027368">
    <property type="entry name" value="MnmE_dom2"/>
</dbReference>
<feature type="binding site" evidence="10">
    <location>
        <begin position="236"/>
        <end position="241"/>
    </location>
    <ligand>
        <name>GTP</name>
        <dbReference type="ChEBI" id="CHEBI:37565"/>
    </ligand>
</feature>
<dbReference type="PANTHER" id="PTHR42714">
    <property type="entry name" value="TRNA MODIFICATION GTPASE GTPBP3"/>
    <property type="match status" value="1"/>
</dbReference>
<name>A0A2N6CUA4_9GAMM</name>
<dbReference type="GO" id="GO:0005829">
    <property type="term" value="C:cytosol"/>
    <property type="evidence" value="ECO:0007669"/>
    <property type="project" value="TreeGrafter"/>
</dbReference>